<dbReference type="OrthoDB" id="2005670at2"/>
<protein>
    <submittedName>
        <fullName evidence="1">Uncharacterized protein</fullName>
    </submittedName>
</protein>
<dbReference type="Pfam" id="PF19786">
    <property type="entry name" value="DUF6270"/>
    <property type="match status" value="1"/>
</dbReference>
<evidence type="ECO:0000313" key="2">
    <source>
        <dbReference type="Proteomes" id="UP000239663"/>
    </source>
</evidence>
<evidence type="ECO:0000313" key="1">
    <source>
        <dbReference type="EMBL" id="PQD96190.1"/>
    </source>
</evidence>
<dbReference type="InterPro" id="IPR046237">
    <property type="entry name" value="DUF6270"/>
</dbReference>
<gene>
    <name evidence="1" type="ORF">CYL18_06215</name>
</gene>
<dbReference type="AlphaFoldDB" id="A0A2S7N2I2"/>
<dbReference type="RefSeq" id="WP_104848617.1">
    <property type="nucleotide sequence ID" value="NZ_PKOZ01000002.1"/>
</dbReference>
<dbReference type="EMBL" id="PKOZ01000002">
    <property type="protein sequence ID" value="PQD96190.1"/>
    <property type="molecule type" value="Genomic_DNA"/>
</dbReference>
<proteinExistence type="predicted"/>
<dbReference type="Gene3D" id="2.60.120.260">
    <property type="entry name" value="Galactose-binding domain-like"/>
    <property type="match status" value="1"/>
</dbReference>
<comment type="caution">
    <text evidence="1">The sequence shown here is derived from an EMBL/GenBank/DDBJ whole genome shotgun (WGS) entry which is preliminary data.</text>
</comment>
<name>A0A2S7N2I2_9BACI</name>
<keyword evidence="2" id="KW-1185">Reference proteome</keyword>
<dbReference type="Proteomes" id="UP000239663">
    <property type="component" value="Unassembled WGS sequence"/>
</dbReference>
<reference evidence="1 2" key="1">
    <citation type="submission" date="2017-12" db="EMBL/GenBank/DDBJ databases">
        <title>Taxonomic description and draft genome of Pradoshia cofamensis Gen. nov., sp. nov., a thermotolerant bacillale isolated from anterior gut of earthworm Eisenia fetida.</title>
        <authorList>
            <person name="Saha T."/>
            <person name="Chakraborty R."/>
        </authorList>
    </citation>
    <scope>NUCLEOTIDE SEQUENCE [LARGE SCALE GENOMIC DNA]</scope>
    <source>
        <strain evidence="1 2">EAG3</strain>
    </source>
</reference>
<accession>A0A2S7N2I2</accession>
<organism evidence="1 2">
    <name type="scientific">Pradoshia eiseniae</name>
    <dbReference type="NCBI Taxonomy" id="2064768"/>
    <lineage>
        <taxon>Bacteria</taxon>
        <taxon>Bacillati</taxon>
        <taxon>Bacillota</taxon>
        <taxon>Bacilli</taxon>
        <taxon>Bacillales</taxon>
        <taxon>Bacillaceae</taxon>
        <taxon>Pradoshia</taxon>
    </lineage>
</organism>
<sequence length="452" mass="52818">MTVKIATLGCCATRDNFNSQIVAKYKDYYSIITHQNQMSMISLAAEPISFNRSLIDKISPFDQQHFETELSKSFLDSMVINQPDYLILDFYGDVYYGAREIENSYITNKRWLFSKTSLYKDLQEGNNLSIFNDPDSYLNLWKEGIRFLFDFLENYVPGCRVILNCARFTDKYIDSESGEQKLVSKTEGQHSIDIALYNKWWDVLDKYVIDHYKVRYIDFSNKTYFADQKHLWGLFYLHFENQFYQDFTHQLVSIIMADLKEQNDALKSQNSKIQQAAGERNLVYNASFRRGSHHWSYWHKDFDILLSKNVQDSPVLTISKENESKDLYRQLWSNAIEINADGVKEFTLSFDIKTDNASAIDSHGFIFSIRTFNKPDEHSQSAAKWFKNIRITDIKGIQDGEWTSYSITIKPFTGKYMKVGPYLMRNGTVYWRNISLKVGKITANSLSCPKVF</sequence>